<evidence type="ECO:0000313" key="2">
    <source>
        <dbReference type="EMBL" id="GIX61882.1"/>
    </source>
</evidence>
<sequence length="926" mass="100499">MPPLSELRSRLARAQTKATTARLSSSQCIDLLLKVCQKRNITLVPTLNGEELLTLKQLELDVENAVEARGGRTAVSELAAALGVQQNYVDRTVEKLLREHPERYTRLQDTLITTSYTDWLMETASVRLRECGVLNVCDFASEFELPFDLLKLLVTQSRAIEGRLNGTLLESRGYEACKERCVAAALAATTVPTSTLHLSAVVRLDVNLVNDVVARLVKAGKTRGTLKGGVYTPKVFSDHRHASLTAFYSANGYIERSKVADVLKKSKDDASRLFPNSMTLDTVIINRNALEPVSVLVKEAIASAGWRDVGVMLPAALAASDIAVLLEQINNAAKNGFIVAGLYLSTAFAGSLVKHVVDTLKERLGPKELLDTAARTPAKLREEVEALLESDPDSAFAECWSIASAELYERVEPELLSLIRQSCVVEAAPDARRAVDVEALSERLKEHHMKFDSTLKVMEKLGGGEVDGSHLIMKTLVKELLPADCHTLLQLYATQNFVEIPGEAAEVGPSNRAAVVEAIKDKEIKADFGAFLEALKQKDALKAIEASRALKAALYISCNAKKERKRFLKTQAVHYEQQLASLGAGDELRAAHCALTLALVRGGHYAFLVDKDWCLRGCVDGLAELVGDPGVMDARARVVARDVLRQLRAHQRGGHVRGLHGAALALQQLGQQLVVLQPVQVCLRDGVPLAVCDYEVRDLDELLAVGPPGHLRQQVGPDEEVEVVVGIRRLVVPHREVAVDAVAQLDFVVTDFDVYVERGKVAGDDSALLQPRLVAGLELLVGAPSARQHPDVAEELRLDALAEHEDVGRRDGIEGPGEEQHLFQHFLRRCARLRLIFGGSACSAASCRWWSRRLQPSAFADGVLASASRAGGPGGASVWSGVLQFLGASRRASRLLFGAWAAIGCFAEGRCHGSGELTGGLETVCL</sequence>
<reference evidence="2 3" key="1">
    <citation type="submission" date="2021-06" db="EMBL/GenBank/DDBJ databases">
        <title>Genome sequence of Babesia caballi.</title>
        <authorList>
            <person name="Yamagishi J."/>
            <person name="Kidaka T."/>
            <person name="Ochi A."/>
        </authorList>
    </citation>
    <scope>NUCLEOTIDE SEQUENCE [LARGE SCALE GENOMIC DNA]</scope>
    <source>
        <strain evidence="2">USDA-D6B2</strain>
    </source>
</reference>
<proteinExistence type="predicted"/>
<dbReference type="EMBL" id="BPLF01000001">
    <property type="protein sequence ID" value="GIX61882.1"/>
    <property type="molecule type" value="Genomic_DNA"/>
</dbReference>
<keyword evidence="3" id="KW-1185">Reference proteome</keyword>
<evidence type="ECO:0000259" key="1">
    <source>
        <dbReference type="Pfam" id="PF09743"/>
    </source>
</evidence>
<dbReference type="GeneID" id="94193365"/>
<dbReference type="PANTHER" id="PTHR31057">
    <property type="entry name" value="E3 UFM1-PROTEIN LIGASE 1"/>
    <property type="match status" value="1"/>
</dbReference>
<dbReference type="GO" id="GO:1990592">
    <property type="term" value="P:protein K69-linked ufmylation"/>
    <property type="evidence" value="ECO:0007669"/>
    <property type="project" value="TreeGrafter"/>
</dbReference>
<dbReference type="GO" id="GO:0005789">
    <property type="term" value="C:endoplasmic reticulum membrane"/>
    <property type="evidence" value="ECO:0007669"/>
    <property type="project" value="TreeGrafter"/>
</dbReference>
<dbReference type="GO" id="GO:0034976">
    <property type="term" value="P:response to endoplasmic reticulum stress"/>
    <property type="evidence" value="ECO:0007669"/>
    <property type="project" value="TreeGrafter"/>
</dbReference>
<dbReference type="InterPro" id="IPR018611">
    <property type="entry name" value="Ufl1"/>
</dbReference>
<dbReference type="RefSeq" id="XP_067713953.1">
    <property type="nucleotide sequence ID" value="XM_067857852.1"/>
</dbReference>
<keyword evidence="2" id="KW-0436">Ligase</keyword>
<organism evidence="2 3">
    <name type="scientific">Babesia caballi</name>
    <dbReference type="NCBI Taxonomy" id="5871"/>
    <lineage>
        <taxon>Eukaryota</taxon>
        <taxon>Sar</taxon>
        <taxon>Alveolata</taxon>
        <taxon>Apicomplexa</taxon>
        <taxon>Aconoidasida</taxon>
        <taxon>Piroplasmida</taxon>
        <taxon>Babesiidae</taxon>
        <taxon>Babesia</taxon>
    </lineage>
</organism>
<dbReference type="Pfam" id="PF25870">
    <property type="entry name" value="WHD_UFL1_5th"/>
    <property type="match status" value="1"/>
</dbReference>
<protein>
    <submittedName>
        <fullName evidence="2">E3 UFM1-protein ligase 1, putative</fullName>
    </submittedName>
</protein>
<dbReference type="PANTHER" id="PTHR31057:SF0">
    <property type="entry name" value="E3 UFM1-PROTEIN LIGASE 1"/>
    <property type="match status" value="1"/>
</dbReference>
<gene>
    <name evidence="2" type="ORF">BcabD6B2_13170</name>
</gene>
<dbReference type="GO" id="GO:0032434">
    <property type="term" value="P:regulation of proteasomal ubiquitin-dependent protein catabolic process"/>
    <property type="evidence" value="ECO:0007669"/>
    <property type="project" value="TreeGrafter"/>
</dbReference>
<dbReference type="Proteomes" id="UP001497744">
    <property type="component" value="Unassembled WGS sequence"/>
</dbReference>
<dbReference type="InterPro" id="IPR056579">
    <property type="entry name" value="Ufl1_N"/>
</dbReference>
<evidence type="ECO:0000313" key="3">
    <source>
        <dbReference type="Proteomes" id="UP001497744"/>
    </source>
</evidence>
<dbReference type="AlphaFoldDB" id="A0AAV4LNQ0"/>
<dbReference type="GO" id="GO:0061666">
    <property type="term" value="F:UFM1 ligase activity"/>
    <property type="evidence" value="ECO:0007669"/>
    <property type="project" value="InterPro"/>
</dbReference>
<accession>A0AAV4LNQ0</accession>
<dbReference type="GO" id="GO:0016874">
    <property type="term" value="F:ligase activity"/>
    <property type="evidence" value="ECO:0007669"/>
    <property type="project" value="UniProtKB-KW"/>
</dbReference>
<dbReference type="Pfam" id="PF09743">
    <property type="entry name" value="E3_UFM1_ligase"/>
    <property type="match status" value="1"/>
</dbReference>
<comment type="caution">
    <text evidence="2">The sequence shown here is derived from an EMBL/GenBank/DDBJ whole genome shotgun (WGS) entry which is preliminary data.</text>
</comment>
<feature type="domain" description="E3 UFM1-protein ligase 1-like N-terminal" evidence="1">
    <location>
        <begin position="4"/>
        <end position="261"/>
    </location>
</feature>
<name>A0AAV4LNQ0_BABCB</name>